<comment type="similarity">
    <text evidence="2 9">Belongs to the sodium:solute symporter (SSF) (TC 2.A.21) family.</text>
</comment>
<keyword evidence="6" id="KW-0769">Symport</keyword>
<keyword evidence="12" id="KW-1185">Reference proteome</keyword>
<dbReference type="PROSITE" id="PS50283">
    <property type="entry name" value="NA_SOLUT_SYMP_3"/>
    <property type="match status" value="1"/>
</dbReference>
<keyword evidence="8 10" id="KW-0472">Membrane</keyword>
<feature type="transmembrane region" description="Helical" evidence="10">
    <location>
        <begin position="447"/>
        <end position="468"/>
    </location>
</feature>
<comment type="caution">
    <text evidence="11">The sequence shown here is derived from an EMBL/GenBank/DDBJ whole genome shotgun (WGS) entry which is preliminary data.</text>
</comment>
<comment type="subcellular location">
    <subcellularLocation>
        <location evidence="1">Cell membrane</location>
        <topology evidence="1">Multi-pass membrane protein</topology>
    </subcellularLocation>
</comment>
<keyword evidence="5 10" id="KW-0812">Transmembrane</keyword>
<evidence type="ECO:0000313" key="11">
    <source>
        <dbReference type="EMBL" id="MFC7344785.1"/>
    </source>
</evidence>
<feature type="transmembrane region" description="Helical" evidence="10">
    <location>
        <begin position="14"/>
        <end position="35"/>
    </location>
</feature>
<evidence type="ECO:0000256" key="7">
    <source>
        <dbReference type="ARBA" id="ARBA00022989"/>
    </source>
</evidence>
<keyword evidence="7 10" id="KW-1133">Transmembrane helix</keyword>
<evidence type="ECO:0000256" key="3">
    <source>
        <dbReference type="ARBA" id="ARBA00022448"/>
    </source>
</evidence>
<dbReference type="CDD" id="cd11480">
    <property type="entry name" value="SLC5sbd_u4"/>
    <property type="match status" value="1"/>
</dbReference>
<dbReference type="Gene3D" id="1.20.1730.10">
    <property type="entry name" value="Sodium/glucose cotransporter"/>
    <property type="match status" value="1"/>
</dbReference>
<dbReference type="PANTHER" id="PTHR48086:SF6">
    <property type="entry name" value="CATION_ACETATE SYMPORTER ACTP"/>
    <property type="match status" value="1"/>
</dbReference>
<dbReference type="InterPro" id="IPR001734">
    <property type="entry name" value="Na/solute_symporter"/>
</dbReference>
<keyword evidence="4" id="KW-1003">Cell membrane</keyword>
<name>A0ABW2LT43_9PSEU</name>
<feature type="transmembrane region" description="Helical" evidence="10">
    <location>
        <begin position="85"/>
        <end position="106"/>
    </location>
</feature>
<protein>
    <submittedName>
        <fullName evidence="11">Cation acetate symporter</fullName>
    </submittedName>
</protein>
<dbReference type="InterPro" id="IPR038377">
    <property type="entry name" value="Na/Glc_symporter_sf"/>
</dbReference>
<dbReference type="Pfam" id="PF00474">
    <property type="entry name" value="SSF"/>
    <property type="match status" value="1"/>
</dbReference>
<evidence type="ECO:0000256" key="5">
    <source>
        <dbReference type="ARBA" id="ARBA00022692"/>
    </source>
</evidence>
<keyword evidence="3" id="KW-0813">Transport</keyword>
<feature type="transmembrane region" description="Helical" evidence="10">
    <location>
        <begin position="389"/>
        <end position="408"/>
    </location>
</feature>
<evidence type="ECO:0000256" key="8">
    <source>
        <dbReference type="ARBA" id="ARBA00023136"/>
    </source>
</evidence>
<feature type="transmembrane region" description="Helical" evidence="10">
    <location>
        <begin position="194"/>
        <end position="213"/>
    </location>
</feature>
<organism evidence="11 12">
    <name type="scientific">Saccharopolyspora griseoalba</name>
    <dbReference type="NCBI Taxonomy" id="1431848"/>
    <lineage>
        <taxon>Bacteria</taxon>
        <taxon>Bacillati</taxon>
        <taxon>Actinomycetota</taxon>
        <taxon>Actinomycetes</taxon>
        <taxon>Pseudonocardiales</taxon>
        <taxon>Pseudonocardiaceae</taxon>
        <taxon>Saccharopolyspora</taxon>
    </lineage>
</organism>
<dbReference type="EMBL" id="JBHTCJ010000019">
    <property type="protein sequence ID" value="MFC7344785.1"/>
    <property type="molecule type" value="Genomic_DNA"/>
</dbReference>
<feature type="transmembrane region" description="Helical" evidence="10">
    <location>
        <begin position="56"/>
        <end position="79"/>
    </location>
</feature>
<evidence type="ECO:0000256" key="6">
    <source>
        <dbReference type="ARBA" id="ARBA00022847"/>
    </source>
</evidence>
<dbReference type="InterPro" id="IPR050277">
    <property type="entry name" value="Sodium:Solute_Symporter"/>
</dbReference>
<evidence type="ECO:0000256" key="2">
    <source>
        <dbReference type="ARBA" id="ARBA00006434"/>
    </source>
</evidence>
<accession>A0ABW2LT43</accession>
<feature type="transmembrane region" description="Helical" evidence="10">
    <location>
        <begin position="253"/>
        <end position="275"/>
    </location>
</feature>
<sequence length="535" mass="55997">MSNLAQGLQGSSPLLNISIFAAFVVVTLVVVLRASKNTRSAADYYAGGRAFTGPQNGIAIAGDYLSAASFLGIVGAIALYGYDGFLYSIGFLVAWLVALLLVAELLRNTGKYTMGDVLSFRMRQRPVRAAAATSTLMVSFFYLLAQMAGAGVLVSLLLGISSGTGQALVIAIVGVIMIVYVLVGGMKGTTWVQIIKACLLIAGAFVMTAWTLGTYGMDFSGMLQAAVDRSASGEGILNPGAKYGESSTSRLDFLSLGIALVLGTAGLPHVLMRFYTVPTSKEARRSVVWAIWLIGLFYLFSLVLGYGAAAIVGPETIKNAPGSSNSAAPLLAQALGGPVLLGFIAAVAFATILAVVAGLTITASASFAHDIYANVIKRGKVEDKDAEVRVARIAAVVIGAVAIVGGILARNQNVAFLVALAFAVAASANLPTILYSLFWKRFNTSGALWSIYGGVITTVVLIVFSPAVSGTEDSMLPGMDFHWFPLQNPGLVSIPLAFFFGWLGTVLSKEHNEDKYAEMEVRSLTGAGAEKAVSH</sequence>
<evidence type="ECO:0000256" key="4">
    <source>
        <dbReference type="ARBA" id="ARBA00022475"/>
    </source>
</evidence>
<proteinExistence type="inferred from homology"/>
<feature type="transmembrane region" description="Helical" evidence="10">
    <location>
        <begin position="287"/>
        <end position="312"/>
    </location>
</feature>
<evidence type="ECO:0000256" key="10">
    <source>
        <dbReference type="SAM" id="Phobius"/>
    </source>
</evidence>
<feature type="transmembrane region" description="Helical" evidence="10">
    <location>
        <begin position="151"/>
        <end position="182"/>
    </location>
</feature>
<feature type="transmembrane region" description="Helical" evidence="10">
    <location>
        <begin position="339"/>
        <end position="368"/>
    </location>
</feature>
<dbReference type="RefSeq" id="WP_380672912.1">
    <property type="nucleotide sequence ID" value="NZ_JBHTCJ010000019.1"/>
</dbReference>
<reference evidence="12" key="1">
    <citation type="journal article" date="2019" name="Int. J. Syst. Evol. Microbiol.">
        <title>The Global Catalogue of Microorganisms (GCM) 10K type strain sequencing project: providing services to taxonomists for standard genome sequencing and annotation.</title>
        <authorList>
            <consortium name="The Broad Institute Genomics Platform"/>
            <consortium name="The Broad Institute Genome Sequencing Center for Infectious Disease"/>
            <person name="Wu L."/>
            <person name="Ma J."/>
        </authorList>
    </citation>
    <scope>NUCLEOTIDE SEQUENCE [LARGE SCALE GENOMIC DNA]</scope>
    <source>
        <strain evidence="12">WLHS5</strain>
    </source>
</reference>
<feature type="transmembrane region" description="Helical" evidence="10">
    <location>
        <begin position="414"/>
        <end position="435"/>
    </location>
</feature>
<evidence type="ECO:0000313" key="12">
    <source>
        <dbReference type="Proteomes" id="UP001596504"/>
    </source>
</evidence>
<evidence type="ECO:0000256" key="1">
    <source>
        <dbReference type="ARBA" id="ARBA00004651"/>
    </source>
</evidence>
<dbReference type="Proteomes" id="UP001596504">
    <property type="component" value="Unassembled WGS sequence"/>
</dbReference>
<gene>
    <name evidence="11" type="ORF">ACFQRI_25535</name>
</gene>
<dbReference type="NCBIfam" id="TIGR00813">
    <property type="entry name" value="sss"/>
    <property type="match status" value="1"/>
</dbReference>
<dbReference type="PANTHER" id="PTHR48086">
    <property type="entry name" value="SODIUM/PROLINE SYMPORTER-RELATED"/>
    <property type="match status" value="1"/>
</dbReference>
<feature type="transmembrane region" description="Helical" evidence="10">
    <location>
        <begin position="488"/>
        <end position="507"/>
    </location>
</feature>
<feature type="transmembrane region" description="Helical" evidence="10">
    <location>
        <begin position="127"/>
        <end position="145"/>
    </location>
</feature>
<evidence type="ECO:0000256" key="9">
    <source>
        <dbReference type="RuleBase" id="RU362091"/>
    </source>
</evidence>